<proteinExistence type="predicted"/>
<organism evidence="1">
    <name type="scientific">marine metagenome</name>
    <dbReference type="NCBI Taxonomy" id="408172"/>
    <lineage>
        <taxon>unclassified sequences</taxon>
        <taxon>metagenomes</taxon>
        <taxon>ecological metagenomes</taxon>
    </lineage>
</organism>
<gene>
    <name evidence="1" type="ORF">METZ01_LOCUS289926</name>
</gene>
<dbReference type="AlphaFoldDB" id="A0A382LPP6"/>
<protein>
    <submittedName>
        <fullName evidence="1">Uncharacterized protein</fullName>
    </submittedName>
</protein>
<dbReference type="EMBL" id="UINC01087587">
    <property type="protein sequence ID" value="SVC37072.1"/>
    <property type="molecule type" value="Genomic_DNA"/>
</dbReference>
<feature type="non-terminal residue" evidence="1">
    <location>
        <position position="92"/>
    </location>
</feature>
<evidence type="ECO:0000313" key="1">
    <source>
        <dbReference type="EMBL" id="SVC37072.1"/>
    </source>
</evidence>
<accession>A0A382LPP6</accession>
<sequence>MKIVVFNHIYKNAGTTVWNRYKNNACSTLLRFPTYEWPDECTRIKNGKPYTTQFKIDVLDPPPQYIHGRCHPGLIEEYPKGYGTRRSFVADS</sequence>
<name>A0A382LPP6_9ZZZZ</name>
<reference evidence="1" key="1">
    <citation type="submission" date="2018-05" db="EMBL/GenBank/DDBJ databases">
        <authorList>
            <person name="Lanie J.A."/>
            <person name="Ng W.-L."/>
            <person name="Kazmierczak K.M."/>
            <person name="Andrzejewski T.M."/>
            <person name="Davidsen T.M."/>
            <person name="Wayne K.J."/>
            <person name="Tettelin H."/>
            <person name="Glass J.I."/>
            <person name="Rusch D."/>
            <person name="Podicherti R."/>
            <person name="Tsui H.-C.T."/>
            <person name="Winkler M.E."/>
        </authorList>
    </citation>
    <scope>NUCLEOTIDE SEQUENCE</scope>
</reference>